<dbReference type="AlphaFoldDB" id="A0A0B5QH87"/>
<dbReference type="SUPFAM" id="SSF53756">
    <property type="entry name" value="UDP-Glycosyltransferase/glycogen phosphorylase"/>
    <property type="match status" value="1"/>
</dbReference>
<proteinExistence type="inferred from homology"/>
<evidence type="ECO:0000313" key="4">
    <source>
        <dbReference type="EMBL" id="MBC2474065.1"/>
    </source>
</evidence>
<dbReference type="Proteomes" id="UP001194098">
    <property type="component" value="Unassembled WGS sequence"/>
</dbReference>
<sequence length="354" mass="39248">MKVLTVIGARPQFIKAATVSNKIRRNGNSEILVHTGQHYDNNMSDIFFEELGIPKPDYNLNIGSSNHGHQTGSMLISLEEIYLKEKPDMVLVYGDTNSTLAGSLCASKLLIPVAHVEAGLRSFNKAMPEEQNRILTDHISDLLFTPTLTALNNLKDENITKGVHNVGDVMYDAINLFKERAKDISTILDKLDLAPNSYILSTIHRAENTNSIERLSSIITALNNSGKRIILPLHPRTKKFIETYDLHVGENIRIIDPVGYLDMISLQENSQKIVTDSGGVQKEAYFLKKPCITMRDETEWVETVTNGWNVIVGSNSDKIMEAIENFNPTGTPASAFGSGDSSSIITEIIEKYLG</sequence>
<comment type="similarity">
    <text evidence="1">Belongs to the UDP-N-acetylglucosamine 2-epimerase family.</text>
</comment>
<protein>
    <submittedName>
        <fullName evidence="5">UDP-GlcNAc3NAcA epimerase</fullName>
        <ecNumber evidence="5">5.1.3.23</ecNumber>
    </submittedName>
    <submittedName>
        <fullName evidence="3">UDP-N-acetyl glucosamine 2-epimerase</fullName>
    </submittedName>
    <submittedName>
        <fullName evidence="4">UDP-N-acetylglucosamine 2-epimerase (Non-hydrolyzing)</fullName>
        <ecNumber evidence="4">5.1.3.14</ecNumber>
    </submittedName>
</protein>
<organism evidence="3 6">
    <name type="scientific">Clostridium beijerinckii</name>
    <name type="common">Clostridium MP</name>
    <dbReference type="NCBI Taxonomy" id="1520"/>
    <lineage>
        <taxon>Bacteria</taxon>
        <taxon>Bacillati</taxon>
        <taxon>Bacillota</taxon>
        <taxon>Clostridia</taxon>
        <taxon>Eubacteriales</taxon>
        <taxon>Clostridiaceae</taxon>
        <taxon>Clostridium</taxon>
    </lineage>
</organism>
<keyword evidence="1 4" id="KW-0413">Isomerase</keyword>
<evidence type="ECO:0000313" key="5">
    <source>
        <dbReference type="EMBL" id="NRV09492.1"/>
    </source>
</evidence>
<dbReference type="PANTHER" id="PTHR43174:SF1">
    <property type="entry name" value="UDP-N-ACETYLGLUCOSAMINE 2-EPIMERASE"/>
    <property type="match status" value="1"/>
</dbReference>
<reference evidence="5" key="4">
    <citation type="submission" date="2020-05" db="EMBL/GenBank/DDBJ databases">
        <title>Genomic insights into acetone-butanol-ethanol (ABE) fermentation by sequencing solventogenic clostridia strains.</title>
        <authorList>
            <person name="Brown S."/>
        </authorList>
    </citation>
    <scope>NUCLEOTIDE SEQUENCE</scope>
    <source>
        <strain evidence="5">DJ126</strain>
    </source>
</reference>
<dbReference type="EC" id="5.1.3.14" evidence="4"/>
<dbReference type="InterPro" id="IPR029767">
    <property type="entry name" value="WecB-like"/>
</dbReference>
<evidence type="ECO:0000313" key="6">
    <source>
        <dbReference type="Proteomes" id="UP000031866"/>
    </source>
</evidence>
<reference evidence="3" key="2">
    <citation type="submission" date="2016-02" db="EMBL/GenBank/DDBJ databases">
        <title>Genome sequence of Clostridium beijerinckii strain 59B.</title>
        <authorList>
            <person name="Little G.T."/>
            <person name="Minton N.P."/>
        </authorList>
    </citation>
    <scope>NUCLEOTIDE SEQUENCE</scope>
    <source>
        <strain evidence="3">NCIMB 14988</strain>
    </source>
</reference>
<dbReference type="Gene3D" id="3.40.50.2000">
    <property type="entry name" value="Glycogen Phosphorylase B"/>
    <property type="match status" value="2"/>
</dbReference>
<dbReference type="EMBL" id="CP010086">
    <property type="protein sequence ID" value="AJH01695.1"/>
    <property type="molecule type" value="Genomic_DNA"/>
</dbReference>
<dbReference type="RefSeq" id="WP_023976453.1">
    <property type="nucleotide sequence ID" value="NZ_BKAK01000006.1"/>
</dbReference>
<evidence type="ECO:0000313" key="3">
    <source>
        <dbReference type="EMBL" id="AJH01695.1"/>
    </source>
</evidence>
<feature type="domain" description="UDP-N-acetylglucosamine 2-epimerase" evidence="2">
    <location>
        <begin position="23"/>
        <end position="350"/>
    </location>
</feature>
<dbReference type="PANTHER" id="PTHR43174">
    <property type="entry name" value="UDP-N-ACETYLGLUCOSAMINE 2-EPIMERASE"/>
    <property type="match status" value="1"/>
</dbReference>
<dbReference type="OrthoDB" id="9803238at2"/>
<gene>
    <name evidence="4" type="primary">wecB</name>
    <name evidence="5" type="ORF">DFH45_002455</name>
    <name evidence="4" type="ORF">HGI39_04960</name>
    <name evidence="3" type="ORF">LF65_05170</name>
</gene>
<dbReference type="KEGG" id="cbei:LF65_05170"/>
<dbReference type="GO" id="GO:0008761">
    <property type="term" value="F:UDP-N-acetylglucosamine 2-epimerase activity"/>
    <property type="evidence" value="ECO:0007669"/>
    <property type="project" value="UniProtKB-EC"/>
</dbReference>
<name>A0A0B5QH87_CLOBE</name>
<evidence type="ECO:0000259" key="2">
    <source>
        <dbReference type="Pfam" id="PF02350"/>
    </source>
</evidence>
<dbReference type="EC" id="5.1.3.23" evidence="5"/>
<dbReference type="Pfam" id="PF02350">
    <property type="entry name" value="Epimerase_2"/>
    <property type="match status" value="1"/>
</dbReference>
<reference evidence="6" key="1">
    <citation type="submission" date="2014-12" db="EMBL/GenBank/DDBJ databases">
        <title>Genome sequence of Clostridium beijerinckii strain 59B.</title>
        <authorList>
            <person name="Little G.T."/>
            <person name="Minton N.P."/>
        </authorList>
    </citation>
    <scope>NUCLEOTIDE SEQUENCE [LARGE SCALE GENOMIC DNA]</scope>
    <source>
        <strain evidence="6">59B</strain>
    </source>
</reference>
<evidence type="ECO:0000256" key="1">
    <source>
        <dbReference type="RuleBase" id="RU003513"/>
    </source>
</evidence>
<dbReference type="Proteomes" id="UP000821656">
    <property type="component" value="Unassembled WGS sequence"/>
</dbReference>
<dbReference type="STRING" id="1520.LF65_05170"/>
<dbReference type="NCBIfam" id="TIGR00236">
    <property type="entry name" value="wecB"/>
    <property type="match status" value="1"/>
</dbReference>
<dbReference type="InterPro" id="IPR003331">
    <property type="entry name" value="UDP_GlcNAc_Epimerase_2_dom"/>
</dbReference>
<reference evidence="4" key="5">
    <citation type="journal article" date="2022" name="Nat. Biotechnol.">
        <title>Carbon-negative production of acetone and isopropanol by gas fermentation at industrial pilot scale.</title>
        <authorList>
            <person name="Liew F.E."/>
            <person name="Nogle R."/>
            <person name="Abdalla T."/>
            <person name="Rasor B.J."/>
            <person name="Canter C."/>
            <person name="Jensen R.O."/>
            <person name="Wang L."/>
            <person name="Strutz J."/>
            <person name="Chirania P."/>
            <person name="De Tissera S."/>
            <person name="Mueller A.P."/>
            <person name="Ruan Z."/>
            <person name="Gao A."/>
            <person name="Tran L."/>
            <person name="Engle N.L."/>
            <person name="Bromley J.C."/>
            <person name="Daniell J."/>
            <person name="Conrado R."/>
            <person name="Tschaplinski T.J."/>
            <person name="Giannone R.J."/>
            <person name="Hettich R.L."/>
            <person name="Karim A.S."/>
            <person name="Simpson S.D."/>
            <person name="Brown S.D."/>
            <person name="Leang C."/>
            <person name="Jewett M.C."/>
            <person name="Kopke M."/>
        </authorList>
    </citation>
    <scope>NUCLEOTIDE SEQUENCE</scope>
    <source>
        <strain evidence="4">DJ015</strain>
    </source>
</reference>
<dbReference type="CDD" id="cd03786">
    <property type="entry name" value="GTB_UDP-GlcNAc_2-Epimerase"/>
    <property type="match status" value="1"/>
</dbReference>
<reference evidence="4" key="3">
    <citation type="submission" date="2020-04" db="EMBL/GenBank/DDBJ databases">
        <authorList>
            <person name="Brown S."/>
        </authorList>
    </citation>
    <scope>NUCLEOTIDE SEQUENCE</scope>
    <source>
        <strain evidence="4">DJ015</strain>
    </source>
</reference>
<dbReference type="Proteomes" id="UP000031866">
    <property type="component" value="Chromosome"/>
</dbReference>
<accession>A0A0B5QH87</accession>
<dbReference type="EMBL" id="JABSXK010000001">
    <property type="protein sequence ID" value="NRV09492.1"/>
    <property type="molecule type" value="Genomic_DNA"/>
</dbReference>
<dbReference type="GeneID" id="66347484"/>
<dbReference type="EMBL" id="JABAGV010000009">
    <property type="protein sequence ID" value="MBC2474065.1"/>
    <property type="molecule type" value="Genomic_DNA"/>
</dbReference>